<evidence type="ECO:0000313" key="10">
    <source>
        <dbReference type="EMBL" id="PKI56332.1"/>
    </source>
</evidence>
<name>A0A2I0JJ97_PUNGR</name>
<comment type="subcellular location">
    <subcellularLocation>
        <location evidence="1">Membrane</location>
        <topology evidence="1">Multi-pass membrane protein</topology>
    </subcellularLocation>
</comment>
<keyword evidence="8 9" id="KW-0472">Membrane</keyword>
<feature type="transmembrane region" description="Helical" evidence="9">
    <location>
        <begin position="67"/>
        <end position="92"/>
    </location>
</feature>
<keyword evidence="3" id="KW-0813">Transport</keyword>
<evidence type="ECO:0000256" key="8">
    <source>
        <dbReference type="ARBA" id="ARBA00023136"/>
    </source>
</evidence>
<proteinExistence type="inferred from homology"/>
<keyword evidence="7 9" id="KW-1133">Transmembrane helix</keyword>
<evidence type="ECO:0000256" key="6">
    <source>
        <dbReference type="ARBA" id="ARBA00022927"/>
    </source>
</evidence>
<keyword evidence="11" id="KW-1185">Reference proteome</keyword>
<dbReference type="Proteomes" id="UP000233551">
    <property type="component" value="Unassembled WGS sequence"/>
</dbReference>
<dbReference type="STRING" id="22663.A0A2I0JJ97"/>
<feature type="transmembrane region" description="Helical" evidence="9">
    <location>
        <begin position="182"/>
        <end position="199"/>
    </location>
</feature>
<dbReference type="EMBL" id="PGOL01001608">
    <property type="protein sequence ID" value="PKI56332.1"/>
    <property type="molecule type" value="Genomic_DNA"/>
</dbReference>
<dbReference type="Pfam" id="PF03169">
    <property type="entry name" value="OPT"/>
    <property type="match status" value="1"/>
</dbReference>
<dbReference type="InterPro" id="IPR004648">
    <property type="entry name" value="Oligpept_transpt"/>
</dbReference>
<keyword evidence="6" id="KW-0653">Protein transport</keyword>
<evidence type="ECO:0000313" key="11">
    <source>
        <dbReference type="Proteomes" id="UP000233551"/>
    </source>
</evidence>
<sequence>MTFVSSFVYYIVAGYLLPSISAISVLCLLGKDSIATQQIGSGLHGLGLGSFTLDWATISYLGSSLAYPAFAIINTLVRFFHVIYVVLLLLYYNNVYNAKKFPIISAHIFDSEGQMYDISRILNHKNFDINLAAYDGYSKLYLSVNFALNYGLGFTILAPTLSHVAFFHRKLMKQNHDAVPRWWFYIILVSMVALALWTCEGFDKQLQLPWWGVLLACAMALVFALPVGIIAATTNSLVGTPVASSVYFGTAWWLLTTVKHICETSLLPKGGPRTCPRDDVFYNASIIWGVGWWARHNYILSAGLDAGVAFLGVLLYLSLQSRNIFGPEWWGLQADDTARWPNVPPLRGSRSKDVLHSDAIKSPVWHYFYIYDVHFVHMEGKEVASNVN</sequence>
<gene>
    <name evidence="10" type="ORF">CRG98_023351</name>
</gene>
<feature type="transmembrane region" description="Helical" evidence="9">
    <location>
        <begin position="298"/>
        <end position="319"/>
    </location>
</feature>
<dbReference type="AlphaFoldDB" id="A0A2I0JJ97"/>
<keyword evidence="4 9" id="KW-0812">Transmembrane</keyword>
<evidence type="ECO:0000256" key="2">
    <source>
        <dbReference type="ARBA" id="ARBA00005484"/>
    </source>
</evidence>
<evidence type="ECO:0000256" key="7">
    <source>
        <dbReference type="ARBA" id="ARBA00022989"/>
    </source>
</evidence>
<evidence type="ECO:0000256" key="1">
    <source>
        <dbReference type="ARBA" id="ARBA00004141"/>
    </source>
</evidence>
<dbReference type="PANTHER" id="PTHR22601">
    <property type="entry name" value="ISP4 LIKE PROTEIN"/>
    <property type="match status" value="1"/>
</dbReference>
<organism evidence="10 11">
    <name type="scientific">Punica granatum</name>
    <name type="common">Pomegranate</name>
    <dbReference type="NCBI Taxonomy" id="22663"/>
    <lineage>
        <taxon>Eukaryota</taxon>
        <taxon>Viridiplantae</taxon>
        <taxon>Streptophyta</taxon>
        <taxon>Embryophyta</taxon>
        <taxon>Tracheophyta</taxon>
        <taxon>Spermatophyta</taxon>
        <taxon>Magnoliopsida</taxon>
        <taxon>eudicotyledons</taxon>
        <taxon>Gunneridae</taxon>
        <taxon>Pentapetalae</taxon>
        <taxon>rosids</taxon>
        <taxon>malvids</taxon>
        <taxon>Myrtales</taxon>
        <taxon>Lythraceae</taxon>
        <taxon>Punica</taxon>
    </lineage>
</organism>
<dbReference type="GO" id="GO:0015031">
    <property type="term" value="P:protein transport"/>
    <property type="evidence" value="ECO:0007669"/>
    <property type="project" value="UniProtKB-KW"/>
</dbReference>
<comment type="caution">
    <text evidence="10">The sequence shown here is derived from an EMBL/GenBank/DDBJ whole genome shotgun (WGS) entry which is preliminary data.</text>
</comment>
<evidence type="ECO:0000256" key="5">
    <source>
        <dbReference type="ARBA" id="ARBA00022856"/>
    </source>
</evidence>
<dbReference type="GO" id="GO:0016020">
    <property type="term" value="C:membrane"/>
    <property type="evidence" value="ECO:0007669"/>
    <property type="project" value="UniProtKB-SubCell"/>
</dbReference>
<keyword evidence="5" id="KW-0571">Peptide transport</keyword>
<dbReference type="GO" id="GO:0035673">
    <property type="term" value="F:oligopeptide transmembrane transporter activity"/>
    <property type="evidence" value="ECO:0007669"/>
    <property type="project" value="InterPro"/>
</dbReference>
<feature type="transmembrane region" description="Helical" evidence="9">
    <location>
        <begin position="140"/>
        <end position="162"/>
    </location>
</feature>
<feature type="transmembrane region" description="Helical" evidence="9">
    <location>
        <begin position="6"/>
        <end position="29"/>
    </location>
</feature>
<comment type="similarity">
    <text evidence="2">Belongs to the oligopeptide OPT transporter (TC 2.A.67.1) family.</text>
</comment>
<evidence type="ECO:0000256" key="9">
    <source>
        <dbReference type="SAM" id="Phobius"/>
    </source>
</evidence>
<dbReference type="InterPro" id="IPR004813">
    <property type="entry name" value="OPT"/>
</dbReference>
<reference evidence="10 11" key="1">
    <citation type="submission" date="2017-11" db="EMBL/GenBank/DDBJ databases">
        <title>De-novo sequencing of pomegranate (Punica granatum L.) genome.</title>
        <authorList>
            <person name="Akparov Z."/>
            <person name="Amiraslanov A."/>
            <person name="Hajiyeva S."/>
            <person name="Abbasov M."/>
            <person name="Kaur K."/>
            <person name="Hamwieh A."/>
            <person name="Solovyev V."/>
            <person name="Salamov A."/>
            <person name="Braich B."/>
            <person name="Kosarev P."/>
            <person name="Mahmoud A."/>
            <person name="Hajiyev E."/>
            <person name="Babayeva S."/>
            <person name="Izzatullayeva V."/>
            <person name="Mammadov A."/>
            <person name="Mammadov A."/>
            <person name="Sharifova S."/>
            <person name="Ojaghi J."/>
            <person name="Eynullazada K."/>
            <person name="Bayramov B."/>
            <person name="Abdulazimova A."/>
            <person name="Shahmuradov I."/>
        </authorList>
    </citation>
    <scope>NUCLEOTIDE SEQUENCE [LARGE SCALE GENOMIC DNA]</scope>
    <source>
        <strain evidence="11">cv. AG2017</strain>
        <tissue evidence="10">Leaf</tissue>
    </source>
</reference>
<evidence type="ECO:0000256" key="3">
    <source>
        <dbReference type="ARBA" id="ARBA00022448"/>
    </source>
</evidence>
<evidence type="ECO:0000256" key="4">
    <source>
        <dbReference type="ARBA" id="ARBA00022692"/>
    </source>
</evidence>
<accession>A0A2I0JJ97</accession>
<protein>
    <submittedName>
        <fullName evidence="10">Uncharacterized protein</fullName>
    </submittedName>
</protein>
<feature type="transmembrane region" description="Helical" evidence="9">
    <location>
        <begin position="211"/>
        <end position="232"/>
    </location>
</feature>